<name>A0A0P8WIQ1_PSEFL</name>
<protein>
    <submittedName>
        <fullName evidence="2">Uncharacterized protein</fullName>
    </submittedName>
</protein>
<organism evidence="2 3">
    <name type="scientific">Pseudomonas fluorescens</name>
    <dbReference type="NCBI Taxonomy" id="294"/>
    <lineage>
        <taxon>Bacteria</taxon>
        <taxon>Pseudomonadati</taxon>
        <taxon>Pseudomonadota</taxon>
        <taxon>Gammaproteobacteria</taxon>
        <taxon>Pseudomonadales</taxon>
        <taxon>Pseudomonadaceae</taxon>
        <taxon>Pseudomonas</taxon>
    </lineage>
</organism>
<sequence length="84" mass="9659">MTEQSPTRCYMAMVIHKANQGDQHPRSAYSNELRPRNQSRITKNRQRYEKSDYDGHSTTAWGWNGVRASRIGDIDNVSTQSITT</sequence>
<reference evidence="2 3" key="1">
    <citation type="submission" date="2015-09" db="EMBL/GenBank/DDBJ databases">
        <authorList>
            <person name="Jackson K.R."/>
            <person name="Lunt B.L."/>
            <person name="Fisher J.N.B."/>
            <person name="Gardner A.V."/>
            <person name="Bailey M.E."/>
            <person name="Deus L.M."/>
            <person name="Earl A.S."/>
            <person name="Gibby P.D."/>
            <person name="Hartmann K.A."/>
            <person name="Liu J.E."/>
            <person name="Manci A.M."/>
            <person name="Nielsen D.A."/>
            <person name="Solomon M.B."/>
            <person name="Breakwell D.P."/>
            <person name="Burnett S.H."/>
            <person name="Grose J.H."/>
        </authorList>
    </citation>
    <scope>NUCLEOTIDE SEQUENCE [LARGE SCALE GENOMIC DNA]</scope>
    <source>
        <strain evidence="2 3">S613</strain>
    </source>
</reference>
<feature type="compositionally biased region" description="Basic and acidic residues" evidence="1">
    <location>
        <begin position="46"/>
        <end position="55"/>
    </location>
</feature>
<gene>
    <name evidence="2" type="ORF">AN403_741</name>
</gene>
<dbReference type="AlphaFoldDB" id="A0A0P8WIQ1"/>
<proteinExistence type="predicted"/>
<evidence type="ECO:0000313" key="2">
    <source>
        <dbReference type="EMBL" id="KPU53021.1"/>
    </source>
</evidence>
<dbReference type="Proteomes" id="UP000050349">
    <property type="component" value="Unassembled WGS sequence"/>
</dbReference>
<evidence type="ECO:0000256" key="1">
    <source>
        <dbReference type="SAM" id="MobiDB-lite"/>
    </source>
</evidence>
<comment type="caution">
    <text evidence="2">The sequence shown here is derived from an EMBL/GenBank/DDBJ whole genome shotgun (WGS) entry which is preliminary data.</text>
</comment>
<dbReference type="EMBL" id="LJXB01000092">
    <property type="protein sequence ID" value="KPU53021.1"/>
    <property type="molecule type" value="Genomic_DNA"/>
</dbReference>
<evidence type="ECO:0000313" key="3">
    <source>
        <dbReference type="Proteomes" id="UP000050349"/>
    </source>
</evidence>
<feature type="region of interest" description="Disordered" evidence="1">
    <location>
        <begin position="17"/>
        <end position="59"/>
    </location>
</feature>
<accession>A0A0P8WIQ1</accession>